<accession>A0A5N5QAM5</accession>
<name>A0A5N5QAM5_9AGAM</name>
<keyword evidence="2" id="KW-1185">Reference proteome</keyword>
<protein>
    <submittedName>
        <fullName evidence="1">Uncharacterized protein</fullName>
    </submittedName>
</protein>
<reference evidence="1 2" key="1">
    <citation type="journal article" date="2019" name="Fungal Biol. Biotechnol.">
        <title>Draft genome sequence of fastidious pathogen Ceratobasidium theobromae, which causes vascular-streak dieback in Theobroma cacao.</title>
        <authorList>
            <person name="Ali S.S."/>
            <person name="Asman A."/>
            <person name="Shao J."/>
            <person name="Firmansyah A.P."/>
            <person name="Susilo A.W."/>
            <person name="Rosmana A."/>
            <person name="McMahon P."/>
            <person name="Junaid M."/>
            <person name="Guest D."/>
            <person name="Kheng T.Y."/>
            <person name="Meinhardt L.W."/>
            <person name="Bailey B.A."/>
        </authorList>
    </citation>
    <scope>NUCLEOTIDE SEQUENCE [LARGE SCALE GENOMIC DNA]</scope>
    <source>
        <strain evidence="1 2">CT2</strain>
    </source>
</reference>
<organism evidence="1 2">
    <name type="scientific">Ceratobasidium theobromae</name>
    <dbReference type="NCBI Taxonomy" id="1582974"/>
    <lineage>
        <taxon>Eukaryota</taxon>
        <taxon>Fungi</taxon>
        <taxon>Dikarya</taxon>
        <taxon>Basidiomycota</taxon>
        <taxon>Agaricomycotina</taxon>
        <taxon>Agaricomycetes</taxon>
        <taxon>Cantharellales</taxon>
        <taxon>Ceratobasidiaceae</taxon>
        <taxon>Ceratobasidium</taxon>
    </lineage>
</organism>
<evidence type="ECO:0000313" key="2">
    <source>
        <dbReference type="Proteomes" id="UP000383932"/>
    </source>
</evidence>
<dbReference type="Proteomes" id="UP000383932">
    <property type="component" value="Unassembled WGS sequence"/>
</dbReference>
<dbReference type="AlphaFoldDB" id="A0A5N5QAM5"/>
<proteinExistence type="predicted"/>
<evidence type="ECO:0000313" key="1">
    <source>
        <dbReference type="EMBL" id="KAB5588456.1"/>
    </source>
</evidence>
<gene>
    <name evidence="1" type="ORF">CTheo_8106</name>
</gene>
<sequence>MAAPVPILPAQSLFEEPTHDEIGDAEMCDSDMSGTLDVTMSSPDLVDIEMFPLAPVCLPLARLPSLVDVQMALSVDDQLEVQENKSTDVERRVSRKARVIYADGAWEDTQIVVETIFLSQETQLEYFGQL</sequence>
<comment type="caution">
    <text evidence="1">The sequence shown here is derived from an EMBL/GenBank/DDBJ whole genome shotgun (WGS) entry which is preliminary data.</text>
</comment>
<dbReference type="EMBL" id="SSOP01000450">
    <property type="protein sequence ID" value="KAB5588456.1"/>
    <property type="molecule type" value="Genomic_DNA"/>
</dbReference>